<evidence type="ECO:0000313" key="4">
    <source>
        <dbReference type="Proteomes" id="UP000242497"/>
    </source>
</evidence>
<dbReference type="InterPro" id="IPR041528">
    <property type="entry name" value="Cas6b_N"/>
</dbReference>
<evidence type="ECO:0000313" key="3">
    <source>
        <dbReference type="EMBL" id="SHJ72272.1"/>
    </source>
</evidence>
<dbReference type="InterPro" id="IPR020209">
    <property type="entry name" value="Cas6b_C"/>
</dbReference>
<dbReference type="Pfam" id="PF17262">
    <property type="entry name" value="Cas6b_C"/>
    <property type="match status" value="1"/>
</dbReference>
<evidence type="ECO:0000259" key="2">
    <source>
        <dbReference type="Pfam" id="PF17955"/>
    </source>
</evidence>
<feature type="domain" description="Cas6b C-terminal" evidence="1">
    <location>
        <begin position="107"/>
        <end position="209"/>
    </location>
</feature>
<name>A0A1M6LME6_9FIRM</name>
<keyword evidence="4" id="KW-1185">Reference proteome</keyword>
<accession>A0A1M6LME6</accession>
<dbReference type="Proteomes" id="UP000242497">
    <property type="component" value="Unassembled WGS sequence"/>
</dbReference>
<dbReference type="RefSeq" id="WP_072887291.1">
    <property type="nucleotide sequence ID" value="NZ_FRAE01000011.1"/>
</dbReference>
<dbReference type="STRING" id="1123349.SAMN02744037_00689"/>
<dbReference type="EMBL" id="FRAE01000011">
    <property type="protein sequence ID" value="SHJ72272.1"/>
    <property type="molecule type" value="Genomic_DNA"/>
</dbReference>
<feature type="domain" description="Cas6b N-terminal" evidence="2">
    <location>
        <begin position="2"/>
        <end position="94"/>
    </location>
</feature>
<proteinExistence type="predicted"/>
<evidence type="ECO:0000259" key="1">
    <source>
        <dbReference type="Pfam" id="PF17262"/>
    </source>
</evidence>
<sequence>MQICLIKFETDENFRTRDVEKLRGYIANTFRDEIMVHNHISTFEFNYKMPKIQYKLIDKKLAIFGIEQGAEFIKNNCINVKEIDIEGKIIKNFRTQIIIDNKEFEVVDELFSYKFITPWLALNQNNYLKFKKGEFDLNKQIQNNILSNFKDLGIKVNKKIIAKGDFKPIKIIMKDTELIGFKGDFVCNVKIPDYMGIGKRKSIGYGTVISN</sequence>
<dbReference type="Pfam" id="PF17955">
    <property type="entry name" value="Cas6b_N"/>
    <property type="match status" value="1"/>
</dbReference>
<gene>
    <name evidence="3" type="ORF">SAMN02744037_00689</name>
</gene>
<dbReference type="AlphaFoldDB" id="A0A1M6LME6"/>
<organism evidence="3 4">
    <name type="scientific">Tepidibacter formicigenes DSM 15518</name>
    <dbReference type="NCBI Taxonomy" id="1123349"/>
    <lineage>
        <taxon>Bacteria</taxon>
        <taxon>Bacillati</taxon>
        <taxon>Bacillota</taxon>
        <taxon>Clostridia</taxon>
        <taxon>Peptostreptococcales</taxon>
        <taxon>Peptostreptococcaceae</taxon>
        <taxon>Tepidibacter</taxon>
    </lineage>
</organism>
<reference evidence="4" key="1">
    <citation type="submission" date="2016-11" db="EMBL/GenBank/DDBJ databases">
        <authorList>
            <person name="Varghese N."/>
            <person name="Submissions S."/>
        </authorList>
    </citation>
    <scope>NUCLEOTIDE SEQUENCE [LARGE SCALE GENOMIC DNA]</scope>
    <source>
        <strain evidence="4">DSM 15518</strain>
    </source>
</reference>
<dbReference type="OrthoDB" id="656505at2"/>
<protein>
    <submittedName>
        <fullName evidence="3">Uncharacterized protein</fullName>
    </submittedName>
</protein>